<keyword evidence="3" id="KW-1185">Reference proteome</keyword>
<evidence type="ECO:0000313" key="2">
    <source>
        <dbReference type="EMBL" id="WZP08931.1"/>
    </source>
</evidence>
<keyword evidence="2" id="KW-0808">Transferase</keyword>
<dbReference type="RefSeq" id="WP_251157095.1">
    <property type="nucleotide sequence ID" value="NZ_CP151651.1"/>
</dbReference>
<dbReference type="GO" id="GO:0016740">
    <property type="term" value="F:transferase activity"/>
    <property type="evidence" value="ECO:0007669"/>
    <property type="project" value="UniProtKB-KW"/>
</dbReference>
<dbReference type="PANTHER" id="PTHR43415:SF3">
    <property type="entry name" value="GNAT-FAMILY ACETYLTRANSFERASE"/>
    <property type="match status" value="1"/>
</dbReference>
<dbReference type="CDD" id="cd04301">
    <property type="entry name" value="NAT_SF"/>
    <property type="match status" value="1"/>
</dbReference>
<dbReference type="Pfam" id="PF13302">
    <property type="entry name" value="Acetyltransf_3"/>
    <property type="match status" value="1"/>
</dbReference>
<evidence type="ECO:0000259" key="1">
    <source>
        <dbReference type="PROSITE" id="PS51186"/>
    </source>
</evidence>
<dbReference type="SUPFAM" id="SSF55729">
    <property type="entry name" value="Acyl-CoA N-acyltransferases (Nat)"/>
    <property type="match status" value="1"/>
</dbReference>
<dbReference type="EC" id="2.-.-.-" evidence="2"/>
<protein>
    <submittedName>
        <fullName evidence="2">GNAT family protein</fullName>
        <ecNumber evidence="2">2.-.-.-</ecNumber>
    </submittedName>
</protein>
<dbReference type="EMBL" id="CP151651">
    <property type="protein sequence ID" value="WZP08931.1"/>
    <property type="molecule type" value="Genomic_DNA"/>
</dbReference>
<proteinExistence type="predicted"/>
<accession>A0ABZ2ZLT8</accession>
<dbReference type="Gene3D" id="3.40.630.30">
    <property type="match status" value="1"/>
</dbReference>
<dbReference type="InterPro" id="IPR000182">
    <property type="entry name" value="GNAT_dom"/>
</dbReference>
<gene>
    <name evidence="2" type="ORF">AADC60_07355</name>
</gene>
<dbReference type="Proteomes" id="UP001472074">
    <property type="component" value="Chromosome"/>
</dbReference>
<dbReference type="PROSITE" id="PS51186">
    <property type="entry name" value="GNAT"/>
    <property type="match status" value="1"/>
</dbReference>
<organism evidence="2 3">
    <name type="scientific">Cytobacillus pseudoceanisediminis</name>
    <dbReference type="NCBI Taxonomy" id="3051614"/>
    <lineage>
        <taxon>Bacteria</taxon>
        <taxon>Bacillati</taxon>
        <taxon>Bacillota</taxon>
        <taxon>Bacilli</taxon>
        <taxon>Bacillales</taxon>
        <taxon>Bacillaceae</taxon>
        <taxon>Cytobacillus</taxon>
    </lineage>
</organism>
<evidence type="ECO:0000313" key="3">
    <source>
        <dbReference type="Proteomes" id="UP001472074"/>
    </source>
</evidence>
<reference evidence="2 3" key="1">
    <citation type="submission" date="2024-04" db="EMBL/GenBank/DDBJ databases">
        <title>Screening of coral probiotics and analysis of their probiotic properties.</title>
        <authorList>
            <person name="Wang S."/>
        </authorList>
    </citation>
    <scope>NUCLEOTIDE SEQUENCE [LARGE SCALE GENOMIC DNA]</scope>
    <source>
        <strain evidence="2 3">GXU-Z9</strain>
    </source>
</reference>
<dbReference type="PANTHER" id="PTHR43415">
    <property type="entry name" value="SPERMIDINE N(1)-ACETYLTRANSFERASE"/>
    <property type="match status" value="1"/>
</dbReference>
<sequence>MWKRTNKEFLRGLFIYPISGSHPAELIFPEVKKVISSTILSGKRIILGSFIEDDIKKIIQWHADEKIMRNLDALPVKPKQEMEIKKWLDECPQNTFRFSLRLKEANELIGYAELNGILWPHRTSWITIAIADEAEWGKGYGKEAMQCLIRYAFMELNLYRLQLSVFSYNTRAKTLYESLGFQREGCYREFLERDGKRHDMYLYGLLRKEWKE</sequence>
<feature type="domain" description="N-acetyltransferase" evidence="1">
    <location>
        <begin position="45"/>
        <end position="208"/>
    </location>
</feature>
<dbReference type="InterPro" id="IPR016181">
    <property type="entry name" value="Acyl_CoA_acyltransferase"/>
</dbReference>
<name>A0ABZ2ZLT8_9BACI</name>